<dbReference type="InParanoid" id="A2DDC4"/>
<dbReference type="PANTHER" id="PTHR47026:SF2">
    <property type="entry name" value="FLAGELLAR ASSOCIATED PROTEIN"/>
    <property type="match status" value="1"/>
</dbReference>
<name>A2DDC4_TRIV3</name>
<keyword evidence="1" id="KW-0175">Coiled coil</keyword>
<sequence>MRRSQQTRNSTNSKASRSSRTSSFTSSISTRSSKIEKKYNIPILQLNTIISNNRSLDSWKIASKALVSGQIDTDDANLLNLVIKDLESRCIILEKDGYIQESQQIKKSLNGLHQKQIELTAQIQKEQAGADLSQKLHKIQTYDSLESQSIKNKLQELNIKLDNQRQVIEKKHEKEIKQLDADWKSESRKRRYAHTSVKLRELRRQESILFQQRKMDEYQRVKSMADELEINETENAVNRWESDYNSARTLLLQKQKNEIETFEQSADTKRQVILHSFEKQNDLISRKKRAIEIQNMNTKEQIRSWEKRMRNSICEIAPPQAPLTSRRAPRQNNLLKLPPLKSHTRK</sequence>
<reference evidence="3" key="1">
    <citation type="submission" date="2006-10" db="EMBL/GenBank/DDBJ databases">
        <authorList>
            <person name="Amadeo P."/>
            <person name="Zhao Q."/>
            <person name="Wortman J."/>
            <person name="Fraser-Liggett C."/>
            <person name="Carlton J."/>
        </authorList>
    </citation>
    <scope>NUCLEOTIDE SEQUENCE</scope>
    <source>
        <strain evidence="3">G3</strain>
    </source>
</reference>
<reference evidence="3" key="2">
    <citation type="journal article" date="2007" name="Science">
        <title>Draft genome sequence of the sexually transmitted pathogen Trichomonas vaginalis.</title>
        <authorList>
            <person name="Carlton J.M."/>
            <person name="Hirt R.P."/>
            <person name="Silva J.C."/>
            <person name="Delcher A.L."/>
            <person name="Schatz M."/>
            <person name="Zhao Q."/>
            <person name="Wortman J.R."/>
            <person name="Bidwell S.L."/>
            <person name="Alsmark U.C.M."/>
            <person name="Besteiro S."/>
            <person name="Sicheritz-Ponten T."/>
            <person name="Noel C.J."/>
            <person name="Dacks J.B."/>
            <person name="Foster P.G."/>
            <person name="Simillion C."/>
            <person name="Van de Peer Y."/>
            <person name="Miranda-Saavedra D."/>
            <person name="Barton G.J."/>
            <person name="Westrop G.D."/>
            <person name="Mueller S."/>
            <person name="Dessi D."/>
            <person name="Fiori P.L."/>
            <person name="Ren Q."/>
            <person name="Paulsen I."/>
            <person name="Zhang H."/>
            <person name="Bastida-Corcuera F.D."/>
            <person name="Simoes-Barbosa A."/>
            <person name="Brown M.T."/>
            <person name="Hayes R.D."/>
            <person name="Mukherjee M."/>
            <person name="Okumura C.Y."/>
            <person name="Schneider R."/>
            <person name="Smith A.J."/>
            <person name="Vanacova S."/>
            <person name="Villalvazo M."/>
            <person name="Haas B.J."/>
            <person name="Pertea M."/>
            <person name="Feldblyum T.V."/>
            <person name="Utterback T.R."/>
            <person name="Shu C.L."/>
            <person name="Osoegawa K."/>
            <person name="de Jong P.J."/>
            <person name="Hrdy I."/>
            <person name="Horvathova L."/>
            <person name="Zubacova Z."/>
            <person name="Dolezal P."/>
            <person name="Malik S.B."/>
            <person name="Logsdon J.M. Jr."/>
            <person name="Henze K."/>
            <person name="Gupta A."/>
            <person name="Wang C.C."/>
            <person name="Dunne R.L."/>
            <person name="Upcroft J.A."/>
            <person name="Upcroft P."/>
            <person name="White O."/>
            <person name="Salzberg S.L."/>
            <person name="Tang P."/>
            <person name="Chiu C.-H."/>
            <person name="Lee Y.-S."/>
            <person name="Embley T.M."/>
            <person name="Coombs G.H."/>
            <person name="Mottram J.C."/>
            <person name="Tachezy J."/>
            <person name="Fraser-Liggett C.M."/>
            <person name="Johnson P.J."/>
        </authorList>
    </citation>
    <scope>NUCLEOTIDE SEQUENCE [LARGE SCALE GENOMIC DNA]</scope>
    <source>
        <strain evidence="3">G3</strain>
    </source>
</reference>
<dbReference type="Proteomes" id="UP000001542">
    <property type="component" value="Unassembled WGS sequence"/>
</dbReference>
<gene>
    <name evidence="3" type="ORF">TVAG_013680</name>
</gene>
<evidence type="ECO:0000313" key="3">
    <source>
        <dbReference type="EMBL" id="EAY21603.1"/>
    </source>
</evidence>
<feature type="coiled-coil region" evidence="1">
    <location>
        <begin position="230"/>
        <end position="308"/>
    </location>
</feature>
<dbReference type="SMR" id="A2DDC4"/>
<evidence type="ECO:0000256" key="1">
    <source>
        <dbReference type="SAM" id="Coils"/>
    </source>
</evidence>
<dbReference type="PANTHER" id="PTHR47026">
    <property type="entry name" value="PIGMENTOSA GTPASE REGULATOR-LIKE PROTEIN, PUTATIVE-RELATED"/>
    <property type="match status" value="1"/>
</dbReference>
<organism evidence="3 4">
    <name type="scientific">Trichomonas vaginalis (strain ATCC PRA-98 / G3)</name>
    <dbReference type="NCBI Taxonomy" id="412133"/>
    <lineage>
        <taxon>Eukaryota</taxon>
        <taxon>Metamonada</taxon>
        <taxon>Parabasalia</taxon>
        <taxon>Trichomonadida</taxon>
        <taxon>Trichomonadidae</taxon>
        <taxon>Trichomonas</taxon>
    </lineage>
</organism>
<keyword evidence="4" id="KW-1185">Reference proteome</keyword>
<dbReference type="RefSeq" id="XP_001582589.1">
    <property type="nucleotide sequence ID" value="XM_001582539.1"/>
</dbReference>
<dbReference type="EMBL" id="DS113189">
    <property type="protein sequence ID" value="EAY21603.1"/>
    <property type="molecule type" value="Genomic_DNA"/>
</dbReference>
<proteinExistence type="predicted"/>
<protein>
    <submittedName>
        <fullName evidence="3">Uncharacterized protein</fullName>
    </submittedName>
</protein>
<dbReference type="VEuPathDB" id="TrichDB:TVAG_013680"/>
<feature type="region of interest" description="Disordered" evidence="2">
    <location>
        <begin position="1"/>
        <end position="29"/>
    </location>
</feature>
<feature type="region of interest" description="Disordered" evidence="2">
    <location>
        <begin position="318"/>
        <end position="346"/>
    </location>
</feature>
<accession>A2DDC4</accession>
<feature type="compositionally biased region" description="Low complexity" evidence="2">
    <location>
        <begin position="7"/>
        <end position="29"/>
    </location>
</feature>
<evidence type="ECO:0000313" key="4">
    <source>
        <dbReference type="Proteomes" id="UP000001542"/>
    </source>
</evidence>
<dbReference type="KEGG" id="tva:5467153"/>
<feature type="coiled-coil region" evidence="1">
    <location>
        <begin position="147"/>
        <end position="174"/>
    </location>
</feature>
<evidence type="ECO:0000256" key="2">
    <source>
        <dbReference type="SAM" id="MobiDB-lite"/>
    </source>
</evidence>
<dbReference type="AlphaFoldDB" id="A2DDC4"/>
<dbReference type="VEuPathDB" id="TrichDB:TVAGG3_0986660"/>